<keyword evidence="1" id="KW-0812">Transmembrane</keyword>
<dbReference type="InterPro" id="IPR026414">
    <property type="entry name" value="ExosoTase_F-assoc_memb"/>
</dbReference>
<keyword evidence="1" id="KW-0472">Membrane</keyword>
<feature type="transmembrane region" description="Helical" evidence="1">
    <location>
        <begin position="140"/>
        <end position="158"/>
    </location>
</feature>
<reference evidence="3" key="1">
    <citation type="submission" date="2016-10" db="EMBL/GenBank/DDBJ databases">
        <authorList>
            <person name="Varghese N."/>
            <person name="Submissions S."/>
        </authorList>
    </citation>
    <scope>NUCLEOTIDE SEQUENCE [LARGE SCALE GENOMIC DNA]</scope>
    <source>
        <strain evidence="3">CGMCC 1.10370</strain>
    </source>
</reference>
<evidence type="ECO:0000256" key="1">
    <source>
        <dbReference type="SAM" id="Phobius"/>
    </source>
</evidence>
<dbReference type="Proteomes" id="UP000199672">
    <property type="component" value="Unassembled WGS sequence"/>
</dbReference>
<feature type="transmembrane region" description="Helical" evidence="1">
    <location>
        <begin position="73"/>
        <end position="96"/>
    </location>
</feature>
<dbReference type="AlphaFoldDB" id="A0A1I1R2H4"/>
<dbReference type="EMBL" id="FOMH01000006">
    <property type="protein sequence ID" value="SFD28515.1"/>
    <property type="molecule type" value="Genomic_DNA"/>
</dbReference>
<dbReference type="NCBIfam" id="TIGR04127">
    <property type="entry name" value="flavo_near_exo"/>
    <property type="match status" value="1"/>
</dbReference>
<name>A0A1I1R2H4_9FLAO</name>
<dbReference type="STRING" id="739143.SAMN05216297_106219"/>
<proteinExistence type="predicted"/>
<evidence type="ECO:0000313" key="3">
    <source>
        <dbReference type="Proteomes" id="UP000199672"/>
    </source>
</evidence>
<organism evidence="2 3">
    <name type="scientific">Flavobacterium phragmitis</name>
    <dbReference type="NCBI Taxonomy" id="739143"/>
    <lineage>
        <taxon>Bacteria</taxon>
        <taxon>Pseudomonadati</taxon>
        <taxon>Bacteroidota</taxon>
        <taxon>Flavobacteriia</taxon>
        <taxon>Flavobacteriales</taxon>
        <taxon>Flavobacteriaceae</taxon>
        <taxon>Flavobacterium</taxon>
    </lineage>
</organism>
<dbReference type="RefSeq" id="WP_317043571.1">
    <property type="nucleotide sequence ID" value="NZ_FOMH01000006.1"/>
</dbReference>
<keyword evidence="3" id="KW-1185">Reference proteome</keyword>
<keyword evidence="1" id="KW-1133">Transmembrane helix</keyword>
<sequence>MFLFYGFSGSIDFQNMLDNLKQNKLQIFIAVIVILCFALIRSFETKLFYDPFLNYFKDDFKDLPYPKFNGLKLFFGLFFRYFLNSALSLLLIYTLFQNQDIFKFSLIVYSFFIVLLLVAFFVILEYFPNANWLLFYVRRFIIQPILVLLFIPGFYYQLQSSKK</sequence>
<evidence type="ECO:0000313" key="2">
    <source>
        <dbReference type="EMBL" id="SFD28515.1"/>
    </source>
</evidence>
<protein>
    <submittedName>
        <fullName evidence="2">Exosortase F-associated protein</fullName>
    </submittedName>
</protein>
<accession>A0A1I1R2H4</accession>
<gene>
    <name evidence="2" type="ORF">SAMN05216297_106219</name>
</gene>
<feature type="transmembrane region" description="Helical" evidence="1">
    <location>
        <begin position="25"/>
        <end position="43"/>
    </location>
</feature>
<feature type="transmembrane region" description="Helical" evidence="1">
    <location>
        <begin position="108"/>
        <end position="128"/>
    </location>
</feature>